<dbReference type="GO" id="GO:0030255">
    <property type="term" value="P:protein secretion by the type IV secretion system"/>
    <property type="evidence" value="ECO:0007669"/>
    <property type="project" value="InterPro"/>
</dbReference>
<keyword evidence="9" id="KW-1185">Reference proteome</keyword>
<dbReference type="InterPro" id="IPR007688">
    <property type="entry name" value="Conjugal_tfr_TrbL/VirB6"/>
</dbReference>
<accession>A0A2S7X184</accession>
<protein>
    <recommendedName>
        <fullName evidence="10">Conjugal transfer protein TrbL</fullName>
    </recommendedName>
</protein>
<keyword evidence="3 5" id="KW-1133">Transmembrane helix</keyword>
<evidence type="ECO:0000256" key="2">
    <source>
        <dbReference type="ARBA" id="ARBA00022692"/>
    </source>
</evidence>
<dbReference type="EMBL" id="BSOU01000014">
    <property type="protein sequence ID" value="GLR76831.1"/>
    <property type="molecule type" value="Genomic_DNA"/>
</dbReference>
<feature type="transmembrane region" description="Helical" evidence="5">
    <location>
        <begin position="61"/>
        <end position="81"/>
    </location>
</feature>
<feature type="transmembrane region" description="Helical" evidence="5">
    <location>
        <begin position="190"/>
        <end position="214"/>
    </location>
</feature>
<name>A0A2S7X184_9GAMM</name>
<dbReference type="AlphaFoldDB" id="A0A2S7X184"/>
<evidence type="ECO:0000256" key="3">
    <source>
        <dbReference type="ARBA" id="ARBA00022989"/>
    </source>
</evidence>
<evidence type="ECO:0000313" key="9">
    <source>
        <dbReference type="Proteomes" id="UP001156660"/>
    </source>
</evidence>
<dbReference type="Proteomes" id="UP000239273">
    <property type="component" value="Unassembled WGS sequence"/>
</dbReference>
<keyword evidence="2 5" id="KW-0812">Transmembrane</keyword>
<reference evidence="6" key="4">
    <citation type="submission" date="2023-01" db="EMBL/GenBank/DDBJ databases">
        <title>Draft genome sequence of Aliivibrio sifiae strain NBRC 105001.</title>
        <authorList>
            <person name="Sun Q."/>
            <person name="Mori K."/>
        </authorList>
    </citation>
    <scope>NUCLEOTIDE SEQUENCE</scope>
    <source>
        <strain evidence="6">NBRC 105001</strain>
    </source>
</reference>
<comment type="subcellular location">
    <subcellularLocation>
        <location evidence="1">Membrane</location>
        <topology evidence="1">Multi-pass membrane protein</topology>
    </subcellularLocation>
</comment>
<dbReference type="RefSeq" id="WP_105064459.1">
    <property type="nucleotide sequence ID" value="NZ_BSOU01000014.1"/>
</dbReference>
<feature type="transmembrane region" description="Helical" evidence="5">
    <location>
        <begin position="254"/>
        <end position="280"/>
    </location>
</feature>
<evidence type="ECO:0000313" key="6">
    <source>
        <dbReference type="EMBL" id="GLR76831.1"/>
    </source>
</evidence>
<proteinExistence type="predicted"/>
<reference evidence="7 8" key="2">
    <citation type="submission" date="2016-12" db="EMBL/GenBank/DDBJ databases">
        <title>Diversity of luminous bacteria.</title>
        <authorList>
            <person name="Yoshizawa S."/>
            <person name="Kogure K."/>
        </authorList>
    </citation>
    <scope>NUCLEOTIDE SEQUENCE [LARGE SCALE GENOMIC DNA]</scope>
    <source>
        <strain evidence="7 8">NBRC 105001</strain>
    </source>
</reference>
<dbReference type="Pfam" id="PF04610">
    <property type="entry name" value="TrbL"/>
    <property type="match status" value="1"/>
</dbReference>
<dbReference type="OrthoDB" id="6630883at2"/>
<feature type="transmembrane region" description="Helical" evidence="5">
    <location>
        <begin position="158"/>
        <end position="178"/>
    </location>
</feature>
<evidence type="ECO:0000256" key="1">
    <source>
        <dbReference type="ARBA" id="ARBA00004141"/>
    </source>
</evidence>
<dbReference type="Proteomes" id="UP001156660">
    <property type="component" value="Unassembled WGS sequence"/>
</dbReference>
<gene>
    <name evidence="7" type="ORF">BTO23_20550</name>
    <name evidence="6" type="ORF">GCM10007855_37060</name>
</gene>
<evidence type="ECO:0008006" key="10">
    <source>
        <dbReference type="Google" id="ProtNLM"/>
    </source>
</evidence>
<evidence type="ECO:0000313" key="8">
    <source>
        <dbReference type="Proteomes" id="UP000239273"/>
    </source>
</evidence>
<reference evidence="9" key="3">
    <citation type="journal article" date="2019" name="Int. J. Syst. Evol. Microbiol.">
        <title>The Global Catalogue of Microorganisms (GCM) 10K type strain sequencing project: providing services to taxonomists for standard genome sequencing and annotation.</title>
        <authorList>
            <consortium name="The Broad Institute Genomics Platform"/>
            <consortium name="The Broad Institute Genome Sequencing Center for Infectious Disease"/>
            <person name="Wu L."/>
            <person name="Ma J."/>
        </authorList>
    </citation>
    <scope>NUCLEOTIDE SEQUENCE [LARGE SCALE GENOMIC DNA]</scope>
    <source>
        <strain evidence="9">NBRC 105001</strain>
    </source>
</reference>
<sequence length="302" mass="32779">MSASSSFRQTFAQDITVFVDTLLNNSQISAFTWSLFIVLVVIVYFTEVAKFMLDGFDLESTVNATIMVFVSLLLFASYQVAFDNAVALFDELGLTIQEVATGHRDPFFLFKWVTHAFNSMYNEDVSIFMMPVGDVIYAALWYLVAIILQLVMFAISSWAVWTLALAKILGVLFIPLLIHPATRNLFDGWFRFTLGSLFLLIVLRATGSLVALAIKAQFSSIGAIVCGDSTDFSSCGSTDRVVNMAMNGADNIDVLVTGILSIILVVSSLTITTALVGAVASPSRGASSGASKLTKMAIGKFM</sequence>
<reference evidence="6" key="1">
    <citation type="journal article" date="2014" name="Int. J. Syst. Evol. Microbiol.">
        <title>Complete genome of a new Firmicutes species belonging to the dominant human colonic microbiota ('Ruminococcus bicirculans') reveals two chromosomes and a selective capacity to utilize plant glucans.</title>
        <authorList>
            <consortium name="NISC Comparative Sequencing Program"/>
            <person name="Wegmann U."/>
            <person name="Louis P."/>
            <person name="Goesmann A."/>
            <person name="Henrissat B."/>
            <person name="Duncan S.H."/>
            <person name="Flint H.J."/>
        </authorList>
    </citation>
    <scope>NUCLEOTIDE SEQUENCE</scope>
    <source>
        <strain evidence="6">NBRC 105001</strain>
    </source>
</reference>
<dbReference type="GO" id="GO:0016020">
    <property type="term" value="C:membrane"/>
    <property type="evidence" value="ECO:0007669"/>
    <property type="project" value="UniProtKB-SubCell"/>
</dbReference>
<evidence type="ECO:0000256" key="4">
    <source>
        <dbReference type="ARBA" id="ARBA00023136"/>
    </source>
</evidence>
<comment type="caution">
    <text evidence="7">The sequence shown here is derived from an EMBL/GenBank/DDBJ whole genome shotgun (WGS) entry which is preliminary data.</text>
</comment>
<feature type="transmembrane region" description="Helical" evidence="5">
    <location>
        <begin position="30"/>
        <end position="49"/>
    </location>
</feature>
<evidence type="ECO:0000313" key="7">
    <source>
        <dbReference type="EMBL" id="PQJ83535.1"/>
    </source>
</evidence>
<evidence type="ECO:0000256" key="5">
    <source>
        <dbReference type="SAM" id="Phobius"/>
    </source>
</evidence>
<feature type="transmembrane region" description="Helical" evidence="5">
    <location>
        <begin position="127"/>
        <end position="151"/>
    </location>
</feature>
<organism evidence="7 8">
    <name type="scientific">Aliivibrio sifiae</name>
    <dbReference type="NCBI Taxonomy" id="566293"/>
    <lineage>
        <taxon>Bacteria</taxon>
        <taxon>Pseudomonadati</taxon>
        <taxon>Pseudomonadota</taxon>
        <taxon>Gammaproteobacteria</taxon>
        <taxon>Vibrionales</taxon>
        <taxon>Vibrionaceae</taxon>
        <taxon>Aliivibrio</taxon>
    </lineage>
</organism>
<dbReference type="EMBL" id="MSCP01000005">
    <property type="protein sequence ID" value="PQJ83535.1"/>
    <property type="molecule type" value="Genomic_DNA"/>
</dbReference>
<keyword evidence="4 5" id="KW-0472">Membrane</keyword>